<dbReference type="Gene3D" id="2.40.10.10">
    <property type="entry name" value="Trypsin-like serine proteases"/>
    <property type="match status" value="1"/>
</dbReference>
<evidence type="ECO:0000313" key="2">
    <source>
        <dbReference type="Proteomes" id="UP000006160"/>
    </source>
</evidence>
<organism evidence="1 2">
    <name type="scientific">Clostridium botulinum D str. 1873</name>
    <dbReference type="NCBI Taxonomy" id="592027"/>
    <lineage>
        <taxon>Bacteria</taxon>
        <taxon>Bacillati</taxon>
        <taxon>Bacillota</taxon>
        <taxon>Clostridia</taxon>
        <taxon>Eubacteriales</taxon>
        <taxon>Clostridiaceae</taxon>
        <taxon>Clostridium</taxon>
    </lineage>
</organism>
<gene>
    <name evidence="1" type="ORF">CLG_0044</name>
</gene>
<dbReference type="InterPro" id="IPR009003">
    <property type="entry name" value="Peptidase_S1_PA"/>
</dbReference>
<sequence length="306" mass="33948">MCNFLSLEEKIFYISKYKYNYFLNKSNVIGVGLGYKIKNGFNTFKKCLSVFVTRKLPCYNISSSNLVPSYYWGIPTDIVNTGVFHLQKLNNKVRPVPGGYDIGPAFIWDSGTLGCIVTDSKYYYILTCNHTITSKEFLRLNHPILQPSSVYGGRYREDTIATLSKFIPIKYSTSSEEGINYVDCAMAKITTRSQISTKINFLGRIKGMAKPSLGMSVQKVGATTELTKGNITSIGATIVFNEKQGKCIFFDQIITNKMSDFGDSGSILLDENINAIGMLMSGSPTKSTFNPIESVLNALDVKLVTS</sequence>
<dbReference type="Proteomes" id="UP000006160">
    <property type="component" value="Plasmid pCLG1"/>
</dbReference>
<dbReference type="EMBL" id="CP001659">
    <property type="protein sequence ID" value="ACT33653.1"/>
    <property type="molecule type" value="Genomic_DNA"/>
</dbReference>
<dbReference type="AlphaFoldDB" id="A0A9N7AKI3"/>
<reference evidence="1 2" key="1">
    <citation type="submission" date="2009-06" db="EMBL/GenBank/DDBJ databases">
        <authorList>
            <person name="Shrivastava S."/>
            <person name="Brinkac L.B."/>
            <person name="Brown J.L."/>
            <person name="Bruce D.B."/>
            <person name="Detter C."/>
            <person name="Green L.D."/>
            <person name="Munk C.A."/>
            <person name="Rogers Y.C."/>
            <person name="Tapia R."/>
            <person name="Saunders E.S."/>
            <person name="Sims D.R."/>
            <person name="Smith L.A."/>
            <person name="Smith T.J."/>
            <person name="Sutton G."/>
            <person name="Brettin T."/>
        </authorList>
    </citation>
    <scope>NUCLEOTIDE SEQUENCE [LARGE SCALE GENOMIC DNA]</scope>
    <source>
        <strain evidence="2">D str. 1873</strain>
        <plasmid evidence="1 2">pCLG1</plasmid>
    </source>
</reference>
<accession>A0A9N7AKI3</accession>
<geneLocation type="plasmid" evidence="1 2">
    <name>pCLG1</name>
</geneLocation>
<protein>
    <submittedName>
        <fullName evidence="1">Uncharacterized protein</fullName>
    </submittedName>
</protein>
<dbReference type="SUPFAM" id="SSF50494">
    <property type="entry name" value="Trypsin-like serine proteases"/>
    <property type="match status" value="1"/>
</dbReference>
<proteinExistence type="predicted"/>
<dbReference type="RefSeq" id="WP_012669522.1">
    <property type="nucleotide sequence ID" value="NC_012946.1"/>
</dbReference>
<name>A0A9N7AKI3_CLOBO</name>
<evidence type="ECO:0000313" key="1">
    <source>
        <dbReference type="EMBL" id="ACT33653.1"/>
    </source>
</evidence>
<dbReference type="InterPro" id="IPR043504">
    <property type="entry name" value="Peptidase_S1_PA_chymotrypsin"/>
</dbReference>
<keyword evidence="1" id="KW-0614">Plasmid</keyword>